<gene>
    <name evidence="2" type="ORF">L249_4768</name>
</gene>
<accession>A0A367L2Q4</accession>
<protein>
    <submittedName>
        <fullName evidence="2">Uncharacterized protein</fullName>
    </submittedName>
</protein>
<feature type="compositionally biased region" description="Polar residues" evidence="1">
    <location>
        <begin position="74"/>
        <end position="96"/>
    </location>
</feature>
<organism evidence="2 3">
    <name type="scientific">Ophiocordyceps polyrhachis-furcata BCC 54312</name>
    <dbReference type="NCBI Taxonomy" id="1330021"/>
    <lineage>
        <taxon>Eukaryota</taxon>
        <taxon>Fungi</taxon>
        <taxon>Dikarya</taxon>
        <taxon>Ascomycota</taxon>
        <taxon>Pezizomycotina</taxon>
        <taxon>Sordariomycetes</taxon>
        <taxon>Hypocreomycetidae</taxon>
        <taxon>Hypocreales</taxon>
        <taxon>Ophiocordycipitaceae</taxon>
        <taxon>Ophiocordyceps</taxon>
    </lineage>
</organism>
<keyword evidence="3" id="KW-1185">Reference proteome</keyword>
<reference evidence="2 3" key="1">
    <citation type="journal article" date="2015" name="BMC Genomics">
        <title>Insights from the genome of Ophiocordyceps polyrhachis-furcata to pathogenicity and host specificity in insect fungi.</title>
        <authorList>
            <person name="Wichadakul D."/>
            <person name="Kobmoo N."/>
            <person name="Ingsriswang S."/>
            <person name="Tangphatsornruang S."/>
            <person name="Chantasingh D."/>
            <person name="Luangsa-ard J.J."/>
            <person name="Eurwilaichitr L."/>
        </authorList>
    </citation>
    <scope>NUCLEOTIDE SEQUENCE [LARGE SCALE GENOMIC DNA]</scope>
    <source>
        <strain evidence="2 3">BCC 54312</strain>
    </source>
</reference>
<proteinExistence type="predicted"/>
<evidence type="ECO:0000313" key="3">
    <source>
        <dbReference type="Proteomes" id="UP000253664"/>
    </source>
</evidence>
<dbReference type="Proteomes" id="UP000253664">
    <property type="component" value="Unassembled WGS sequence"/>
</dbReference>
<evidence type="ECO:0000256" key="1">
    <source>
        <dbReference type="SAM" id="MobiDB-lite"/>
    </source>
</evidence>
<dbReference type="EMBL" id="LKCN02000018">
    <property type="protein sequence ID" value="RCI08713.1"/>
    <property type="molecule type" value="Genomic_DNA"/>
</dbReference>
<dbReference type="AlphaFoldDB" id="A0A367L2Q4"/>
<evidence type="ECO:0000313" key="2">
    <source>
        <dbReference type="EMBL" id="RCI08713.1"/>
    </source>
</evidence>
<comment type="caution">
    <text evidence="2">The sequence shown here is derived from an EMBL/GenBank/DDBJ whole genome shotgun (WGS) entry which is preliminary data.</text>
</comment>
<feature type="region of interest" description="Disordered" evidence="1">
    <location>
        <begin position="72"/>
        <end position="98"/>
    </location>
</feature>
<sequence length="226" mass="25658">MLLQMTRDAHASPSRNLGSRVTAWTARQKCRGQGTDLTPVIVFRKGPAICRTRPSPDPEHLFFIYHRRKRDNSNNRLNHQPPLSFTGQHPVSSSHSGKACLKQKRPVDESRWAQASSTAEIRHIRHPQYRTYGAGGTLQKQGFFSFLFFSLYPSSSSIHPSSPLVFPRLASHPLLLYVRALRVLSHDAQLRERGRKVSCVAPCIRSKLGYKEYCIKTYTPVHAQGR</sequence>
<name>A0A367L2Q4_9HYPO</name>